<evidence type="ECO:0000313" key="3">
    <source>
        <dbReference type="Proteomes" id="UP001589562"/>
    </source>
</evidence>
<proteinExistence type="predicted"/>
<comment type="caution">
    <text evidence="2">The sequence shown here is derived from an EMBL/GenBank/DDBJ whole genome shotgun (WGS) entry which is preliminary data.</text>
</comment>
<name>A0ABV5HBX5_9FLAO</name>
<feature type="transmembrane region" description="Helical" evidence="1">
    <location>
        <begin position="122"/>
        <end position="144"/>
    </location>
</feature>
<accession>A0ABV5HBX5</accession>
<sequence length="218" mass="24818">MKTFLRNNGLGICFLALFIVALLGQIIFGFKEHNKELIEEGSTAIEFSAYLVSGHFIQSTFENWESEFLQMALFVVFTIFLMQKSSSESKDFDKEEEVDREPSPTRKDAPWPVKKGGLVLSLYKHSLTIVLFLLFIASFIAHFYGSLKDENEQLSLKGLPMESASDYFGDSRFWFESFQNWQSEFLSVFAIVVLSVYLRQIGSSQSKPVDSPNIETGV</sequence>
<keyword evidence="1" id="KW-0812">Transmembrane</keyword>
<gene>
    <name evidence="2" type="ORF">ACFFVK_12480</name>
</gene>
<dbReference type="Pfam" id="PF20554">
    <property type="entry name" value="DUF6766"/>
    <property type="match status" value="1"/>
</dbReference>
<organism evidence="2 3">
    <name type="scientific">Flavobacterium gyeonganense</name>
    <dbReference type="NCBI Taxonomy" id="1310418"/>
    <lineage>
        <taxon>Bacteria</taxon>
        <taxon>Pseudomonadati</taxon>
        <taxon>Bacteroidota</taxon>
        <taxon>Flavobacteriia</taxon>
        <taxon>Flavobacteriales</taxon>
        <taxon>Flavobacteriaceae</taxon>
        <taxon>Flavobacterium</taxon>
    </lineage>
</organism>
<keyword evidence="3" id="KW-1185">Reference proteome</keyword>
<protein>
    <submittedName>
        <fullName evidence="2">DUF6766 family protein</fullName>
    </submittedName>
</protein>
<dbReference type="RefSeq" id="WP_278010227.1">
    <property type="nucleotide sequence ID" value="NZ_CP121112.1"/>
</dbReference>
<reference evidence="2 3" key="1">
    <citation type="submission" date="2024-09" db="EMBL/GenBank/DDBJ databases">
        <authorList>
            <person name="Sun Q."/>
            <person name="Mori K."/>
        </authorList>
    </citation>
    <scope>NUCLEOTIDE SEQUENCE [LARGE SCALE GENOMIC DNA]</scope>
    <source>
        <strain evidence="2 3">CECT 8365</strain>
    </source>
</reference>
<evidence type="ECO:0000256" key="1">
    <source>
        <dbReference type="SAM" id="Phobius"/>
    </source>
</evidence>
<evidence type="ECO:0000313" key="2">
    <source>
        <dbReference type="EMBL" id="MFB9109395.1"/>
    </source>
</evidence>
<feature type="transmembrane region" description="Helical" evidence="1">
    <location>
        <begin position="12"/>
        <end position="30"/>
    </location>
</feature>
<dbReference type="InterPro" id="IPR046657">
    <property type="entry name" value="DUF6766"/>
</dbReference>
<dbReference type="EMBL" id="JBHMFE010000015">
    <property type="protein sequence ID" value="MFB9109395.1"/>
    <property type="molecule type" value="Genomic_DNA"/>
</dbReference>
<dbReference type="Proteomes" id="UP001589562">
    <property type="component" value="Unassembled WGS sequence"/>
</dbReference>
<keyword evidence="1" id="KW-1133">Transmembrane helix</keyword>
<keyword evidence="1" id="KW-0472">Membrane</keyword>